<protein>
    <submittedName>
        <fullName evidence="1">Uncharacterized protein</fullName>
    </submittedName>
</protein>
<dbReference type="RefSeq" id="WP_375522601.1">
    <property type="nucleotide sequence ID" value="NZ_JBHIRY010000039.1"/>
</dbReference>
<accession>A0ABV5C7X5</accession>
<dbReference type="Proteomes" id="UP001580430">
    <property type="component" value="Unassembled WGS sequence"/>
</dbReference>
<evidence type="ECO:0000313" key="1">
    <source>
        <dbReference type="EMBL" id="MFB5763592.1"/>
    </source>
</evidence>
<name>A0ABV5C7X5_9BACL</name>
<gene>
    <name evidence="1" type="ORF">ACE5LO_24755</name>
</gene>
<keyword evidence="2" id="KW-1185">Reference proteome</keyword>
<proteinExistence type="predicted"/>
<dbReference type="EMBL" id="JBHIRY010000039">
    <property type="protein sequence ID" value="MFB5763592.1"/>
    <property type="molecule type" value="Genomic_DNA"/>
</dbReference>
<comment type="caution">
    <text evidence="1">The sequence shown here is derived from an EMBL/GenBank/DDBJ whole genome shotgun (WGS) entry which is preliminary data.</text>
</comment>
<sequence>MAEDIFLSPKNLSKMRVAVDITVPTVPEAHVVTPLIFLTKNGGELAVMDKKLAHSLLEVMVIETSKREKRTINQLSAEENVLYVELLSLFITFINKKEIIEKYNLDGTAARIVFNYDPWTQDRDGLQPVKRFHTHLYIVNNQHIDQIETNSTTYGEIEDRYLRRRLVDPFSFLGASLLFDIHQNLLETTDVVAQVKEPNPEQMIENGLPIGLNVKIINESAALNREGLRKYIVKLNALIERSYNELYRAITGEASPAEKFKRHDILNKKDALENLSEISWLSERSLQGLEEAIVKLRSPSDRLFKRKHHLDMLIFHNILNGLAYTFSISLLIPSDCSRSDALDINISVRLFGDSGGAGMFGYGNKSAVMLQRGKGIYNSLELAERHSFQADLQKYLMEELSSKYAYRKMEAAQANSLLNQYYANKAKINSEISQEIILKIINHHRNK</sequence>
<evidence type="ECO:0000313" key="2">
    <source>
        <dbReference type="Proteomes" id="UP001580430"/>
    </source>
</evidence>
<reference evidence="1 2" key="1">
    <citation type="submission" date="2024-09" db="EMBL/GenBank/DDBJ databases">
        <title>Paenibacillus zeirhizospherea sp. nov., isolated from surface of the maize (Zea mays) roots in a horticulture field, Hungary.</title>
        <authorList>
            <person name="Marton D."/>
            <person name="Farkas M."/>
            <person name="Bedics A."/>
            <person name="Toth E."/>
            <person name="Tancsics A."/>
            <person name="Boka K."/>
            <person name="Marati G."/>
            <person name="Kriszt B."/>
            <person name="Cserhati M."/>
        </authorList>
    </citation>
    <scope>NUCLEOTIDE SEQUENCE [LARGE SCALE GENOMIC DNA]</scope>
    <source>
        <strain evidence="1 2">JCM 18446</strain>
    </source>
</reference>
<organism evidence="1 2">
    <name type="scientific">Paenibacillus medicaginis</name>
    <dbReference type="NCBI Taxonomy" id="1470560"/>
    <lineage>
        <taxon>Bacteria</taxon>
        <taxon>Bacillati</taxon>
        <taxon>Bacillota</taxon>
        <taxon>Bacilli</taxon>
        <taxon>Bacillales</taxon>
        <taxon>Paenibacillaceae</taxon>
        <taxon>Paenibacillus</taxon>
    </lineage>
</organism>